<protein>
    <submittedName>
        <fullName evidence="1">Uncharacterized protein</fullName>
    </submittedName>
</protein>
<proteinExistence type="predicted"/>
<keyword evidence="2" id="KW-1185">Reference proteome</keyword>
<reference evidence="1" key="1">
    <citation type="submission" date="2019-11" db="EMBL/GenBank/DDBJ databases">
        <title>Nori genome reveals adaptations in red seaweeds to the harsh intertidal environment.</title>
        <authorList>
            <person name="Wang D."/>
            <person name="Mao Y."/>
        </authorList>
    </citation>
    <scope>NUCLEOTIDE SEQUENCE</scope>
    <source>
        <tissue evidence="1">Gametophyte</tissue>
    </source>
</reference>
<gene>
    <name evidence="1" type="ORF">I4F81_009876</name>
</gene>
<comment type="caution">
    <text evidence="1">The sequence shown here is derived from an EMBL/GenBank/DDBJ whole genome shotgun (WGS) entry which is preliminary data.</text>
</comment>
<sequence>MHNCRLAVIAALPSVRVLDFVHVRDAPRRMAAAAESIEEVDALEAALKSENLAAVLGRDGGGGGGGDGAAGCAATSSDGADGAAFGGPAAGAGGGGDDGGCFCRSCGGAPGHDGGGDNTHP</sequence>
<organism evidence="1 2">
    <name type="scientific">Pyropia yezoensis</name>
    <name type="common">Susabi-nori</name>
    <name type="synonym">Porphyra yezoensis</name>
    <dbReference type="NCBI Taxonomy" id="2788"/>
    <lineage>
        <taxon>Eukaryota</taxon>
        <taxon>Rhodophyta</taxon>
        <taxon>Bangiophyceae</taxon>
        <taxon>Bangiales</taxon>
        <taxon>Bangiaceae</taxon>
        <taxon>Pyropia</taxon>
    </lineage>
</organism>
<name>A0ACC3CBN9_PYRYE</name>
<accession>A0ACC3CBN9</accession>
<evidence type="ECO:0000313" key="2">
    <source>
        <dbReference type="Proteomes" id="UP000798662"/>
    </source>
</evidence>
<dbReference type="EMBL" id="CM020620">
    <property type="protein sequence ID" value="KAK1867369.1"/>
    <property type="molecule type" value="Genomic_DNA"/>
</dbReference>
<dbReference type="Proteomes" id="UP000798662">
    <property type="component" value="Chromosome 3"/>
</dbReference>
<evidence type="ECO:0000313" key="1">
    <source>
        <dbReference type="EMBL" id="KAK1867369.1"/>
    </source>
</evidence>